<accession>A0A166WBC3</accession>
<sequence length="234" mass="26177">MGGRIDCYLDIASFFSYVCISDLRANLDKLAGHGVQVDFHPVFLGGINNLSGNRPPWTLPAKAKYLAYDTQRAARRVGITNYQTPADLFERARTQSALRALLFIKANYPAKFLSAMHYLTHRFWTPPNADVVDDSSLRDLLAEATERPDGGARLFDEAEVGRIMDGRAEMKKKLIEDTSRVAESGAFGCPWFSVTNSKGETQPFFGSDRFNHIYMHLDIPFQDIAILPPSPSKL</sequence>
<dbReference type="Gene3D" id="3.40.30.10">
    <property type="entry name" value="Glutaredoxin"/>
    <property type="match status" value="1"/>
</dbReference>
<dbReference type="AlphaFoldDB" id="A0A166WBC3"/>
<dbReference type="InterPro" id="IPR036249">
    <property type="entry name" value="Thioredoxin-like_sf"/>
</dbReference>
<proteinExistence type="predicted"/>
<dbReference type="EMBL" id="AZHC01000051">
    <property type="protein sequence ID" value="OAA34547.1"/>
    <property type="molecule type" value="Genomic_DNA"/>
</dbReference>
<dbReference type="GO" id="GO:0004602">
    <property type="term" value="F:glutathione peroxidase activity"/>
    <property type="evidence" value="ECO:0007669"/>
    <property type="project" value="TreeGrafter"/>
</dbReference>
<organism evidence="2 3">
    <name type="scientific">Metarhizium rileyi (strain RCEF 4871)</name>
    <name type="common">Nomuraea rileyi</name>
    <dbReference type="NCBI Taxonomy" id="1649241"/>
    <lineage>
        <taxon>Eukaryota</taxon>
        <taxon>Fungi</taxon>
        <taxon>Dikarya</taxon>
        <taxon>Ascomycota</taxon>
        <taxon>Pezizomycotina</taxon>
        <taxon>Sordariomycetes</taxon>
        <taxon>Hypocreomycetidae</taxon>
        <taxon>Hypocreales</taxon>
        <taxon>Clavicipitaceae</taxon>
        <taxon>Metarhizium</taxon>
    </lineage>
</organism>
<dbReference type="SUPFAM" id="SSF52833">
    <property type="entry name" value="Thioredoxin-like"/>
    <property type="match status" value="1"/>
</dbReference>
<dbReference type="Proteomes" id="UP000243498">
    <property type="component" value="Unassembled WGS sequence"/>
</dbReference>
<protein>
    <submittedName>
        <fullName evidence="2">Dihydrofolate reductase</fullName>
    </submittedName>
</protein>
<dbReference type="GO" id="GO:0006749">
    <property type="term" value="P:glutathione metabolic process"/>
    <property type="evidence" value="ECO:0007669"/>
    <property type="project" value="TreeGrafter"/>
</dbReference>
<evidence type="ECO:0000313" key="2">
    <source>
        <dbReference type="EMBL" id="OAA34547.1"/>
    </source>
</evidence>
<dbReference type="InterPro" id="IPR051924">
    <property type="entry name" value="GST_Kappa/NadH"/>
</dbReference>
<gene>
    <name evidence="2" type="ORF">NOR_08413</name>
</gene>
<name>A0A166WBC3_METRR</name>
<dbReference type="GO" id="GO:0005777">
    <property type="term" value="C:peroxisome"/>
    <property type="evidence" value="ECO:0007669"/>
    <property type="project" value="TreeGrafter"/>
</dbReference>
<dbReference type="InterPro" id="IPR001853">
    <property type="entry name" value="DSBA-like_thioredoxin_dom"/>
</dbReference>
<dbReference type="GO" id="GO:0004364">
    <property type="term" value="F:glutathione transferase activity"/>
    <property type="evidence" value="ECO:0007669"/>
    <property type="project" value="TreeGrafter"/>
</dbReference>
<dbReference type="Pfam" id="PF01323">
    <property type="entry name" value="DSBA"/>
    <property type="match status" value="1"/>
</dbReference>
<dbReference type="GO" id="GO:0005739">
    <property type="term" value="C:mitochondrion"/>
    <property type="evidence" value="ECO:0007669"/>
    <property type="project" value="TreeGrafter"/>
</dbReference>
<dbReference type="OMA" id="FNHIYRF"/>
<dbReference type="STRING" id="1081105.A0A166WBC3"/>
<keyword evidence="3" id="KW-1185">Reference proteome</keyword>
<dbReference type="PANTHER" id="PTHR42943:SF13">
    <property type="entry name" value="GLUTATHIONE S-TRANSFERASE KAPPA-RELATED"/>
    <property type="match status" value="1"/>
</dbReference>
<dbReference type="PANTHER" id="PTHR42943">
    <property type="entry name" value="GLUTATHIONE S-TRANSFERASE KAPPA"/>
    <property type="match status" value="1"/>
</dbReference>
<evidence type="ECO:0000259" key="1">
    <source>
        <dbReference type="Pfam" id="PF01323"/>
    </source>
</evidence>
<comment type="caution">
    <text evidence="2">The sequence shown here is derived from an EMBL/GenBank/DDBJ whole genome shotgun (WGS) entry which is preliminary data.</text>
</comment>
<reference evidence="2 3" key="1">
    <citation type="journal article" date="2016" name="Genome Biol. Evol.">
        <title>Divergent and convergent evolution of fungal pathogenicity.</title>
        <authorList>
            <person name="Shang Y."/>
            <person name="Xiao G."/>
            <person name="Zheng P."/>
            <person name="Cen K."/>
            <person name="Zhan S."/>
            <person name="Wang C."/>
        </authorList>
    </citation>
    <scope>NUCLEOTIDE SEQUENCE [LARGE SCALE GENOMIC DNA]</scope>
    <source>
        <strain evidence="2 3">RCEF 4871</strain>
    </source>
</reference>
<dbReference type="OrthoDB" id="4664297at2759"/>
<evidence type="ECO:0000313" key="3">
    <source>
        <dbReference type="Proteomes" id="UP000243498"/>
    </source>
</evidence>
<feature type="domain" description="DSBA-like thioredoxin" evidence="1">
    <location>
        <begin position="5"/>
        <end position="213"/>
    </location>
</feature>